<proteinExistence type="inferred from homology"/>
<dbReference type="CDD" id="cd06261">
    <property type="entry name" value="TM_PBP2"/>
    <property type="match status" value="1"/>
</dbReference>
<dbReference type="Gene3D" id="1.10.3720.10">
    <property type="entry name" value="MetI-like"/>
    <property type="match status" value="1"/>
</dbReference>
<gene>
    <name evidence="9" type="ORF">HFP15_34720</name>
</gene>
<evidence type="ECO:0000313" key="10">
    <source>
        <dbReference type="Proteomes" id="UP000715441"/>
    </source>
</evidence>
<evidence type="ECO:0000256" key="5">
    <source>
        <dbReference type="ARBA" id="ARBA00022989"/>
    </source>
</evidence>
<feature type="transmembrane region" description="Helical" evidence="7">
    <location>
        <begin position="55"/>
        <end position="76"/>
    </location>
</feature>
<comment type="subcellular location">
    <subcellularLocation>
        <location evidence="1 7">Cell membrane</location>
        <topology evidence="1 7">Multi-pass membrane protein</topology>
    </subcellularLocation>
</comment>
<keyword evidence="3" id="KW-1003">Cell membrane</keyword>
<dbReference type="EMBL" id="JAAXLS010000047">
    <property type="protein sequence ID" value="NKQ58028.1"/>
    <property type="molecule type" value="Genomic_DNA"/>
</dbReference>
<keyword evidence="2 7" id="KW-0813">Transport</keyword>
<keyword evidence="5 7" id="KW-1133">Transmembrane helix</keyword>
<feature type="transmembrane region" description="Helical" evidence="7">
    <location>
        <begin position="82"/>
        <end position="102"/>
    </location>
</feature>
<evidence type="ECO:0000256" key="7">
    <source>
        <dbReference type="RuleBase" id="RU363032"/>
    </source>
</evidence>
<dbReference type="PROSITE" id="PS50928">
    <property type="entry name" value="ABC_TM1"/>
    <property type="match status" value="1"/>
</dbReference>
<dbReference type="InterPro" id="IPR000515">
    <property type="entry name" value="MetI-like"/>
</dbReference>
<evidence type="ECO:0000313" key="9">
    <source>
        <dbReference type="EMBL" id="NKQ58028.1"/>
    </source>
</evidence>
<name>A0ABX1JEH2_9PSEU</name>
<keyword evidence="6 7" id="KW-0472">Membrane</keyword>
<comment type="caution">
    <text evidence="9">The sequence shown here is derived from an EMBL/GenBank/DDBJ whole genome shotgun (WGS) entry which is preliminary data.</text>
</comment>
<dbReference type="Proteomes" id="UP000715441">
    <property type="component" value="Unassembled WGS sequence"/>
</dbReference>
<feature type="domain" description="ABC transmembrane type-1" evidence="8">
    <location>
        <begin position="17"/>
        <end position="198"/>
    </location>
</feature>
<protein>
    <submittedName>
        <fullName evidence="9">ABC transporter permease</fullName>
    </submittedName>
</protein>
<organism evidence="9 10">
    <name type="scientific">Amycolatopsis acididurans</name>
    <dbReference type="NCBI Taxonomy" id="2724524"/>
    <lineage>
        <taxon>Bacteria</taxon>
        <taxon>Bacillati</taxon>
        <taxon>Actinomycetota</taxon>
        <taxon>Actinomycetes</taxon>
        <taxon>Pseudonocardiales</taxon>
        <taxon>Pseudonocardiaceae</taxon>
        <taxon>Amycolatopsis</taxon>
    </lineage>
</organism>
<feature type="transmembrane region" description="Helical" evidence="7">
    <location>
        <begin position="150"/>
        <end position="169"/>
    </location>
</feature>
<dbReference type="Pfam" id="PF00528">
    <property type="entry name" value="BPD_transp_1"/>
    <property type="match status" value="1"/>
</dbReference>
<dbReference type="RefSeq" id="WP_168521460.1">
    <property type="nucleotide sequence ID" value="NZ_JAAXLS010000047.1"/>
</dbReference>
<keyword evidence="4 7" id="KW-0812">Transmembrane</keyword>
<evidence type="ECO:0000256" key="6">
    <source>
        <dbReference type="ARBA" id="ARBA00023136"/>
    </source>
</evidence>
<dbReference type="PANTHER" id="PTHR30151:SF0">
    <property type="entry name" value="ABC TRANSPORTER PERMEASE PROTEIN MJ0413-RELATED"/>
    <property type="match status" value="1"/>
</dbReference>
<evidence type="ECO:0000256" key="3">
    <source>
        <dbReference type="ARBA" id="ARBA00022475"/>
    </source>
</evidence>
<comment type="similarity">
    <text evidence="7">Belongs to the binding-protein-dependent transport system permease family.</text>
</comment>
<feature type="transmembrane region" description="Helical" evidence="7">
    <location>
        <begin position="181"/>
        <end position="199"/>
    </location>
</feature>
<feature type="non-terminal residue" evidence="9">
    <location>
        <position position="1"/>
    </location>
</feature>
<sequence length="216" mass="23879">ATTFWSLLTTGVLFVNVWATLWRLALGWVIAAAISLLVGFLMARVRAIEDLVLPLVSVLLPIPSIAWIPLFILWFGLGNTSVLILVVFSATLPMTLNMWTGMRSVRPIWLRSAASMGVTGYRLFRKVVLPGSLPFVMTGFRIGLAQAWRAVVAGEMIAATQLGLGIMIFNSREFLQTDVMLSALLVIGPLGYLLEKVLFQTVENHTIKRWGMTSDE</sequence>
<evidence type="ECO:0000256" key="1">
    <source>
        <dbReference type="ARBA" id="ARBA00004651"/>
    </source>
</evidence>
<evidence type="ECO:0000256" key="4">
    <source>
        <dbReference type="ARBA" id="ARBA00022692"/>
    </source>
</evidence>
<dbReference type="InterPro" id="IPR035906">
    <property type="entry name" value="MetI-like_sf"/>
</dbReference>
<evidence type="ECO:0000256" key="2">
    <source>
        <dbReference type="ARBA" id="ARBA00022448"/>
    </source>
</evidence>
<reference evidence="9 10" key="1">
    <citation type="submission" date="2020-04" db="EMBL/GenBank/DDBJ databases">
        <title>Novel species.</title>
        <authorList>
            <person name="Teo W.F.A."/>
            <person name="Lipun K."/>
            <person name="Srisuk N."/>
            <person name="Duangmal K."/>
        </authorList>
    </citation>
    <scope>NUCLEOTIDE SEQUENCE [LARGE SCALE GENOMIC DNA]</scope>
    <source>
        <strain evidence="9 10">K13G38</strain>
    </source>
</reference>
<dbReference type="PANTHER" id="PTHR30151">
    <property type="entry name" value="ALKANE SULFONATE ABC TRANSPORTER-RELATED, MEMBRANE SUBUNIT"/>
    <property type="match status" value="1"/>
</dbReference>
<feature type="transmembrane region" description="Helical" evidence="7">
    <location>
        <begin position="20"/>
        <end position="43"/>
    </location>
</feature>
<dbReference type="SUPFAM" id="SSF161098">
    <property type="entry name" value="MetI-like"/>
    <property type="match status" value="1"/>
</dbReference>
<accession>A0ABX1JEH2</accession>
<evidence type="ECO:0000259" key="8">
    <source>
        <dbReference type="PROSITE" id="PS50928"/>
    </source>
</evidence>
<keyword evidence="10" id="KW-1185">Reference proteome</keyword>